<gene>
    <name evidence="1" type="ORF">BS50DRAFT_583594</name>
</gene>
<evidence type="ECO:0008006" key="3">
    <source>
        <dbReference type="Google" id="ProtNLM"/>
    </source>
</evidence>
<evidence type="ECO:0000313" key="2">
    <source>
        <dbReference type="Proteomes" id="UP000240883"/>
    </source>
</evidence>
<evidence type="ECO:0000313" key="1">
    <source>
        <dbReference type="EMBL" id="PSN71986.1"/>
    </source>
</evidence>
<dbReference type="AlphaFoldDB" id="A0A2T2P387"/>
<dbReference type="EMBL" id="KZ678130">
    <property type="protein sequence ID" value="PSN71986.1"/>
    <property type="molecule type" value="Genomic_DNA"/>
</dbReference>
<reference evidence="1 2" key="1">
    <citation type="journal article" date="2018" name="Front. Microbiol.">
        <title>Genome-Wide Analysis of Corynespora cassiicola Leaf Fall Disease Putative Effectors.</title>
        <authorList>
            <person name="Lopez D."/>
            <person name="Ribeiro S."/>
            <person name="Label P."/>
            <person name="Fumanal B."/>
            <person name="Venisse J.S."/>
            <person name="Kohler A."/>
            <person name="de Oliveira R.R."/>
            <person name="Labutti K."/>
            <person name="Lipzen A."/>
            <person name="Lail K."/>
            <person name="Bauer D."/>
            <person name="Ohm R.A."/>
            <person name="Barry K.W."/>
            <person name="Spatafora J."/>
            <person name="Grigoriev I.V."/>
            <person name="Martin F.M."/>
            <person name="Pujade-Renaud V."/>
        </authorList>
    </citation>
    <scope>NUCLEOTIDE SEQUENCE [LARGE SCALE GENOMIC DNA]</scope>
    <source>
        <strain evidence="1 2">Philippines</strain>
    </source>
</reference>
<accession>A0A2T2P387</accession>
<dbReference type="OrthoDB" id="3794267at2759"/>
<protein>
    <recommendedName>
        <fullName evidence="3">Fungal N-terminal domain-containing protein</fullName>
    </recommendedName>
</protein>
<proteinExistence type="predicted"/>
<dbReference type="PANTHER" id="PTHR38886:SF1">
    <property type="entry name" value="NACHT-NTPASE AND P-LOOP NTPASES N-TERMINAL DOMAIN-CONTAINING PROTEIN"/>
    <property type="match status" value="1"/>
</dbReference>
<name>A0A2T2P387_CORCC</name>
<keyword evidence="2" id="KW-1185">Reference proteome</keyword>
<dbReference type="PANTHER" id="PTHR38886">
    <property type="entry name" value="SESA DOMAIN-CONTAINING PROTEIN"/>
    <property type="match status" value="1"/>
</dbReference>
<dbReference type="STRING" id="1448308.A0A2T2P387"/>
<organism evidence="1 2">
    <name type="scientific">Corynespora cassiicola Philippines</name>
    <dbReference type="NCBI Taxonomy" id="1448308"/>
    <lineage>
        <taxon>Eukaryota</taxon>
        <taxon>Fungi</taxon>
        <taxon>Dikarya</taxon>
        <taxon>Ascomycota</taxon>
        <taxon>Pezizomycotina</taxon>
        <taxon>Dothideomycetes</taxon>
        <taxon>Pleosporomycetidae</taxon>
        <taxon>Pleosporales</taxon>
        <taxon>Corynesporascaceae</taxon>
        <taxon>Corynespora</taxon>
    </lineage>
</organism>
<sequence length="469" mass="52922">MSFGISVGDLTVISKLVVDITGSFKSAPSEYQSLLHELQTFSKIIDHLKNISLACSTPDDTQELLRNALASCHAKLEAFLASIKMYDSSIGADPKANAFKKSLHKFRWGLEEQGEARKMQEFLCRYTVVINNLLQKLSVDAISTGLSTLATGQKRIEGVVDDTHSSVSVVQSTVTRQEGMLSAMSLSIPNMIYAIARDFRVNWERLVQMVGTVNETTEHIYAILVQIRDSSASIDTRHTWFQDPVVIEYPFGIKFPVPSEYGCTLMGAVVFHKFMENEYGKGVNEDRIIEMFYSDDPDIPIKKTCPLLPGRTIIAAPVPYHRPFEYWTKYCPTCHMELDDVSLRIPESAFSNVPDYRTECNNCGLYFDRMRSGNKATGTEVHSVGFELMSPQIYVHLRYLRKIRTPISLSRTDDEQSVQDPREVVDLLKSCRVNRTEESLLMKTIFTRPLAIGCHRSPECVTVPLLAFV</sequence>
<dbReference type="Proteomes" id="UP000240883">
    <property type="component" value="Unassembled WGS sequence"/>
</dbReference>